<dbReference type="PANTHER" id="PTHR43002">
    <property type="entry name" value="GLYCOGEN DEBRANCHING ENZYME"/>
    <property type="match status" value="1"/>
</dbReference>
<accession>A0ABX8JAV3</accession>
<dbReference type="EMBL" id="CP076723">
    <property type="protein sequence ID" value="QWV95136.1"/>
    <property type="molecule type" value="Genomic_DNA"/>
</dbReference>
<dbReference type="Pfam" id="PF00128">
    <property type="entry name" value="Alpha-amylase"/>
    <property type="match status" value="1"/>
</dbReference>
<gene>
    <name evidence="2" type="ORF">KP004_08145</name>
</gene>
<organism evidence="2 3">
    <name type="scientific">Geomonas oryzisoli</name>
    <dbReference type="NCBI Taxonomy" id="2847992"/>
    <lineage>
        <taxon>Bacteria</taxon>
        <taxon>Pseudomonadati</taxon>
        <taxon>Thermodesulfobacteriota</taxon>
        <taxon>Desulfuromonadia</taxon>
        <taxon>Geobacterales</taxon>
        <taxon>Geobacteraceae</taxon>
        <taxon>Geomonas</taxon>
    </lineage>
</organism>
<sequence length="659" mass="75145">MFDLSKVGARVDKAQSTVTFSIFLPSIVSPAFSVRVLYITKEDQFNKNVPSTAVTLKPAQADGNWGQLDQSLWESAPQPIKPGATYLYRYEITGPAKKGGGDVRSIFLGDPCARETSSGVFSVFATDQTPFQWTDSAFKVPSIRDAIIYELNVAEFNRNFLGIVDRLPYLNSLGVNVLELLPVTSVHDECNWGYMPMFYFSPEERYGGPQALKHLVNESHKAGIAVILDMVYAHTDCQFHYQAGYDRFFDLWRDNEYTDAAGLHRSYNPIVSEYSRFGHKSDFRMRSTIEFYTAVNRYWIEEFHVDGFRYDHVNGFLDKSPSVDRNGYPDWDSYRPTFRSLQELTKDTYHFSKNIDRFKGPSGISHIIQIAEDLSKGSYQLAQISNSAINGCWEETVFDASTDMAVYDCLNGSYLNELLLSDSRWEAVKTTKNVDGDEIPVSPILYNNCHDKSHLMYRIDKRKKWDDTGFDYPGDPDWTKLQPYAIALLTAVGTPMLWEGEEFREAYGLPNDGQCRVRGTRPICWEYFYSQYELSGSPVVLPLTTLYRCLGAIRTQYGALRGPRENAKKEIENFIQKTLVYRRWLDDEVLITAVNFSDQDATMDIPFGHAGKWVDVLEGAVKEAVHDNTAPYERDVSDPSMPVRVVVPSNFGRIFRLSH</sequence>
<dbReference type="InterPro" id="IPR006047">
    <property type="entry name" value="GH13_cat_dom"/>
</dbReference>
<evidence type="ECO:0000313" key="3">
    <source>
        <dbReference type="Proteomes" id="UP000683557"/>
    </source>
</evidence>
<reference evidence="2 3" key="1">
    <citation type="submission" date="2021-06" db="EMBL/GenBank/DDBJ databases">
        <title>Gemonas diversity in paddy soil.</title>
        <authorList>
            <person name="Liu G."/>
        </authorList>
    </citation>
    <scope>NUCLEOTIDE SEQUENCE [LARGE SCALE GENOMIC DNA]</scope>
    <source>
        <strain evidence="2 3">RG10</strain>
    </source>
</reference>
<evidence type="ECO:0000259" key="1">
    <source>
        <dbReference type="SMART" id="SM00642"/>
    </source>
</evidence>
<protein>
    <recommendedName>
        <fullName evidence="1">Glycosyl hydrolase family 13 catalytic domain-containing protein</fullName>
    </recommendedName>
</protein>
<dbReference type="SMART" id="SM00642">
    <property type="entry name" value="Aamy"/>
    <property type="match status" value="1"/>
</dbReference>
<evidence type="ECO:0000313" key="2">
    <source>
        <dbReference type="EMBL" id="QWV95136.1"/>
    </source>
</evidence>
<keyword evidence="3" id="KW-1185">Reference proteome</keyword>
<feature type="domain" description="Glycosyl hydrolase family 13 catalytic" evidence="1">
    <location>
        <begin position="150"/>
        <end position="554"/>
    </location>
</feature>
<dbReference type="RefSeq" id="WP_216801837.1">
    <property type="nucleotide sequence ID" value="NZ_CP076723.1"/>
</dbReference>
<proteinExistence type="predicted"/>
<dbReference type="Proteomes" id="UP000683557">
    <property type="component" value="Chromosome"/>
</dbReference>
<name>A0ABX8JAV3_9BACT</name>